<comment type="caution">
    <text evidence="2">The sequence shown here is derived from an EMBL/GenBank/DDBJ whole genome shotgun (WGS) entry which is preliminary data.</text>
</comment>
<feature type="compositionally biased region" description="Gly residues" evidence="1">
    <location>
        <begin position="11"/>
        <end position="25"/>
    </location>
</feature>
<dbReference type="EMBL" id="JNBY01000098">
    <property type="protein sequence ID" value="KDN82927.1"/>
    <property type="molecule type" value="Genomic_DNA"/>
</dbReference>
<feature type="compositionally biased region" description="Low complexity" evidence="1">
    <location>
        <begin position="77"/>
        <end position="86"/>
    </location>
</feature>
<dbReference type="HOGENOM" id="CLU_2246366_0_0_11"/>
<feature type="region of interest" description="Disordered" evidence="1">
    <location>
        <begin position="1"/>
        <end position="25"/>
    </location>
</feature>
<keyword evidence="3" id="KW-1185">Reference proteome</keyword>
<dbReference type="Proteomes" id="UP000027178">
    <property type="component" value="Unassembled WGS sequence"/>
</dbReference>
<evidence type="ECO:0000313" key="3">
    <source>
        <dbReference type="Proteomes" id="UP000027178"/>
    </source>
</evidence>
<accession>A0A066YNV2</accession>
<proteinExistence type="predicted"/>
<evidence type="ECO:0000313" key="2">
    <source>
        <dbReference type="EMBL" id="KDN82927.1"/>
    </source>
</evidence>
<sequence length="104" mass="10446">MVLPVDAGRGLRAGGGGPGGEVEGARGGGRWGWACWVRASFSSTSGPSYVAGGLGPAPPSRRHTRGQCSGGSGGGSRSSATGRAGQFVLRSSTEWRMPAERGRS</sequence>
<protein>
    <submittedName>
        <fullName evidence="2">Uncharacterized protein</fullName>
    </submittedName>
</protein>
<dbReference type="AlphaFoldDB" id="A0A066YNV2"/>
<dbReference type="PATRIC" id="fig|1348663.4.peg.5116"/>
<evidence type="ECO:0000256" key="1">
    <source>
        <dbReference type="SAM" id="MobiDB-lite"/>
    </source>
</evidence>
<feature type="region of interest" description="Disordered" evidence="1">
    <location>
        <begin position="45"/>
        <end position="104"/>
    </location>
</feature>
<reference evidence="2 3" key="1">
    <citation type="submission" date="2014-05" db="EMBL/GenBank/DDBJ databases">
        <title>Draft Genome Sequence of Kitasatospora cheerisanensis KCTC 2395.</title>
        <authorList>
            <person name="Nam D.H."/>
        </authorList>
    </citation>
    <scope>NUCLEOTIDE SEQUENCE [LARGE SCALE GENOMIC DNA]</scope>
    <source>
        <strain evidence="2 3">KCTC 2395</strain>
    </source>
</reference>
<gene>
    <name evidence="2" type="ORF">KCH_52870</name>
</gene>
<name>A0A066YNV2_9ACTN</name>
<organism evidence="2 3">
    <name type="scientific">Kitasatospora cheerisanensis KCTC 2395</name>
    <dbReference type="NCBI Taxonomy" id="1348663"/>
    <lineage>
        <taxon>Bacteria</taxon>
        <taxon>Bacillati</taxon>
        <taxon>Actinomycetota</taxon>
        <taxon>Actinomycetes</taxon>
        <taxon>Kitasatosporales</taxon>
        <taxon>Streptomycetaceae</taxon>
        <taxon>Kitasatospora</taxon>
    </lineage>
</organism>